<protein>
    <recommendedName>
        <fullName evidence="4">Pentatricopeptide repeat-containing protein-mitochondrial domain-containing protein</fullName>
    </recommendedName>
</protein>
<comment type="caution">
    <text evidence="5">The sequence shown here is derived from an EMBL/GenBank/DDBJ whole genome shotgun (WGS) entry which is preliminary data.</text>
</comment>
<dbReference type="PROSITE" id="PS51375">
    <property type="entry name" value="PPR"/>
    <property type="match status" value="1"/>
</dbReference>
<name>A0AAD4H9P3_9FUNG</name>
<dbReference type="Pfam" id="PF23276">
    <property type="entry name" value="TPR_24"/>
    <property type="match status" value="1"/>
</dbReference>
<feature type="region of interest" description="Disordered" evidence="3">
    <location>
        <begin position="802"/>
        <end position="849"/>
    </location>
</feature>
<dbReference type="Pfam" id="PF01535">
    <property type="entry name" value="PPR"/>
    <property type="match status" value="1"/>
</dbReference>
<feature type="compositionally biased region" description="Polar residues" evidence="3">
    <location>
        <begin position="811"/>
        <end position="820"/>
    </location>
</feature>
<dbReference type="Proteomes" id="UP001194580">
    <property type="component" value="Unassembled WGS sequence"/>
</dbReference>
<evidence type="ECO:0000256" key="1">
    <source>
        <dbReference type="ARBA" id="ARBA00022737"/>
    </source>
</evidence>
<keyword evidence="6" id="KW-1185">Reference proteome</keyword>
<feature type="compositionally biased region" description="Low complexity" evidence="3">
    <location>
        <begin position="821"/>
        <end position="849"/>
    </location>
</feature>
<feature type="region of interest" description="Disordered" evidence="3">
    <location>
        <begin position="1"/>
        <end position="30"/>
    </location>
</feature>
<evidence type="ECO:0000313" key="5">
    <source>
        <dbReference type="EMBL" id="KAG0280721.1"/>
    </source>
</evidence>
<evidence type="ECO:0000313" key="6">
    <source>
        <dbReference type="Proteomes" id="UP001194580"/>
    </source>
</evidence>
<organism evidence="5 6">
    <name type="scientific">Linnemannia exigua</name>
    <dbReference type="NCBI Taxonomy" id="604196"/>
    <lineage>
        <taxon>Eukaryota</taxon>
        <taxon>Fungi</taxon>
        <taxon>Fungi incertae sedis</taxon>
        <taxon>Mucoromycota</taxon>
        <taxon>Mortierellomycotina</taxon>
        <taxon>Mortierellomycetes</taxon>
        <taxon>Mortierellales</taxon>
        <taxon>Mortierellaceae</taxon>
        <taxon>Linnemannia</taxon>
    </lineage>
</organism>
<evidence type="ECO:0000259" key="4">
    <source>
        <dbReference type="Pfam" id="PF23276"/>
    </source>
</evidence>
<dbReference type="Gene3D" id="1.25.40.10">
    <property type="entry name" value="Tetratricopeptide repeat domain"/>
    <property type="match status" value="2"/>
</dbReference>
<keyword evidence="1" id="KW-0677">Repeat</keyword>
<dbReference type="AlphaFoldDB" id="A0AAD4H9P3"/>
<evidence type="ECO:0000256" key="2">
    <source>
        <dbReference type="PROSITE-ProRule" id="PRU00708"/>
    </source>
</evidence>
<gene>
    <name evidence="5" type="ORF">BGZ95_008999</name>
</gene>
<accession>A0AAD4H9P3</accession>
<feature type="repeat" description="PPR" evidence="2">
    <location>
        <begin position="612"/>
        <end position="646"/>
    </location>
</feature>
<evidence type="ECO:0000256" key="3">
    <source>
        <dbReference type="SAM" id="MobiDB-lite"/>
    </source>
</evidence>
<feature type="compositionally biased region" description="Polar residues" evidence="3">
    <location>
        <begin position="10"/>
        <end position="20"/>
    </location>
</feature>
<dbReference type="InterPro" id="IPR057027">
    <property type="entry name" value="TPR_mt"/>
</dbReference>
<dbReference type="PANTHER" id="PTHR47939:SF5">
    <property type="entry name" value="PENTACOTRIPEPTIDE-REPEAT REGION OF PRORP DOMAIN-CONTAINING PROTEIN"/>
    <property type="match status" value="1"/>
</dbReference>
<sequence length="983" mass="107649">MPPPPRPPKATTTKLKIQSSTKRKETTAAAASLTSPDLASVVIPEHSTALNNFRVLLHPGLRIAGCLPSSITPPLAALVHLFWHLDSVKSLDQLLPADWDALLSWLVHHRDDVTQSQIHQLLMANKKLANSCGTATITTLTEARVRSTIGPDGISSFSLGARLEPKKMNTSTMIGSTAALDIIQDTISLMRALDKPRSKGLYDLYLRTAVLEHKWFRGIAAWDAANSAEERLHLPSPSIAFRAQVVRCHLQLGNAIAATEILQSIFDQTSWTDFNSLTAYDGRSLQAGVGGQGEADAEQQQQGTLENRAEYFRRRQSQASRAIQTLQRTTIPVAGSDSITSVDVQSWGGMQSWKTEVYPPLIEAICLGEKDQFGAFLAIDLASELLQQGHLLDKMRFALLVQYIGISTTSERAEDFMNDWVNAVKATPSSLLSSGANKEVPDSDTGSVSAASKDLLRKHKRTAVSSAKSFAEVGLQEIARQATSTQDYTRAFNVFQEMSDQGFPLYSDTSDKLLVGLAKTGDLRSATIVLEMGLQHKRVPSIEAVNVLLQGLIRNDWLDESVSIFRDLTENHGVRPSKETFRQLLHLTSSYGQLAMTQRLLSALKGLGVEQDGMIYRDLMKCYIRSDNLTGAIKVFENMDGAGISTTIQHINVLLEGAVRQSTPSTVIRILEIMSSQEIKPDAETWNILLGGAFVAKDKELAQGFFLELARSLVERSYIKANATFRASRHPVTFNLLVNEYADRFGIETALNLLDEAVEARFPAVLTQNVYRDLLEKSAQQGNGRAGYRVYRLLKQWERRSSSSISESQSTNKPGTSDLQSSARTSSSPTTRLRPLSAFSATSTSPSARAPSLGKLYCGVMEQLDKEGRLELGNEMVTDLILSGVELDQDLVSQAIRLYARSGELAAAFGLFMKMGRAYGVEPSKEMVLSLMDAAKAYQLIPSQVDSGGTSSGGSGLGAKWDDASVQQWTRVLRVSMAHFGLQ</sequence>
<dbReference type="EMBL" id="JAAAIL010000050">
    <property type="protein sequence ID" value="KAG0280721.1"/>
    <property type="molecule type" value="Genomic_DNA"/>
</dbReference>
<feature type="domain" description="Pentatricopeptide repeat-containing protein-mitochondrial" evidence="4">
    <location>
        <begin position="583"/>
        <end position="706"/>
    </location>
</feature>
<reference evidence="5" key="1">
    <citation type="journal article" date="2020" name="Fungal Divers.">
        <title>Resolving the Mortierellaceae phylogeny through synthesis of multi-gene phylogenetics and phylogenomics.</title>
        <authorList>
            <person name="Vandepol N."/>
            <person name="Liber J."/>
            <person name="Desiro A."/>
            <person name="Na H."/>
            <person name="Kennedy M."/>
            <person name="Barry K."/>
            <person name="Grigoriev I.V."/>
            <person name="Miller A.N."/>
            <person name="O'Donnell K."/>
            <person name="Stajich J.E."/>
            <person name="Bonito G."/>
        </authorList>
    </citation>
    <scope>NUCLEOTIDE SEQUENCE</scope>
    <source>
        <strain evidence="5">NRRL 28262</strain>
    </source>
</reference>
<dbReference type="InterPro" id="IPR050667">
    <property type="entry name" value="PPR-containing_protein"/>
</dbReference>
<dbReference type="InterPro" id="IPR011990">
    <property type="entry name" value="TPR-like_helical_dom_sf"/>
</dbReference>
<dbReference type="InterPro" id="IPR002885">
    <property type="entry name" value="PPR_rpt"/>
</dbReference>
<dbReference type="PANTHER" id="PTHR47939">
    <property type="entry name" value="MEMBRANE-ASSOCIATED SALT-INDUCIBLE PROTEIN-LIKE"/>
    <property type="match status" value="1"/>
</dbReference>
<proteinExistence type="predicted"/>